<dbReference type="InterPro" id="IPR033668">
    <property type="entry name" value="Reg_prot_E2"/>
</dbReference>
<dbReference type="GO" id="GO:0039693">
    <property type="term" value="P:viral DNA genome replication"/>
    <property type="evidence" value="ECO:0007669"/>
    <property type="project" value="UniProtKB-UniRule"/>
</dbReference>
<dbReference type="InterPro" id="IPR042503">
    <property type="entry name" value="Regulatory_protein_E2_N_1"/>
</dbReference>
<evidence type="ECO:0000256" key="13">
    <source>
        <dbReference type="SAM" id="MobiDB-lite"/>
    </source>
</evidence>
<dbReference type="GO" id="GO:0006260">
    <property type="term" value="P:DNA replication"/>
    <property type="evidence" value="ECO:0007669"/>
    <property type="project" value="UniProtKB-KW"/>
</dbReference>
<dbReference type="OrthoDB" id="15886at10239"/>
<comment type="subunit">
    <text evidence="12">Binds DNA as homodimer. Interacts with protein E1; this interaction greatly increases E1 DNA-binding activity. Interacts with protein L1; this interaction enhances E2-dependent replication and transcription activation. Interacts with protein L2; this interaction inhibits E2 transcriptional activity but not DNA replication function E2. Interacts with protein E7; this interaction inhibits E7 oncogenic activity. Interacts with host TAF1; this interaction modulates E2-dependent transcriptional regulation. Interacts with host BRD4; this interaction mediates E2 transcriptional activation function. Additionally, the interaction with host BRD4 on mitotic chromosomes mediates tethering of the viral genome. Interacts with host TOPBP1; this interaction is required for optimal viral DNA replication.</text>
</comment>
<dbReference type="InterPro" id="IPR000427">
    <property type="entry name" value="Papillomavirus_E2_C"/>
</dbReference>
<evidence type="ECO:0000256" key="8">
    <source>
        <dbReference type="ARBA" id="ARBA00023015"/>
    </source>
</evidence>
<keyword evidence="12" id="KW-1017">Isopeptide bond</keyword>
<dbReference type="GO" id="GO:0000166">
    <property type="term" value="F:nucleotide binding"/>
    <property type="evidence" value="ECO:0007669"/>
    <property type="project" value="UniProtKB-UniRule"/>
</dbReference>
<comment type="similarity">
    <text evidence="2">Belongs to the papillomaviridae E8^E2C protein family.</text>
</comment>
<evidence type="ECO:0000256" key="10">
    <source>
        <dbReference type="ARBA" id="ARBA00023159"/>
    </source>
</evidence>
<dbReference type="GO" id="GO:0006275">
    <property type="term" value="P:regulation of DNA replication"/>
    <property type="evidence" value="ECO:0007669"/>
    <property type="project" value="UniProtKB-UniRule"/>
</dbReference>
<dbReference type="Proteomes" id="UP000052090">
    <property type="component" value="Segment"/>
</dbReference>
<feature type="region of interest" description="Disordered" evidence="13">
    <location>
        <begin position="235"/>
        <end position="283"/>
    </location>
</feature>
<dbReference type="HAMAP" id="MF_04001">
    <property type="entry name" value="PPV_E2"/>
    <property type="match status" value="1"/>
</dbReference>
<evidence type="ECO:0000256" key="12">
    <source>
        <dbReference type="HAMAP-Rule" id="MF_04001"/>
    </source>
</evidence>
<dbReference type="GO" id="GO:0003700">
    <property type="term" value="F:DNA-binding transcription factor activity"/>
    <property type="evidence" value="ECO:0007669"/>
    <property type="project" value="UniProtKB-UniRule"/>
</dbReference>
<feature type="compositionally biased region" description="Basic residues" evidence="13">
    <location>
        <begin position="264"/>
        <end position="278"/>
    </location>
</feature>
<evidence type="ECO:0000259" key="14">
    <source>
        <dbReference type="Pfam" id="PF00508"/>
    </source>
</evidence>
<dbReference type="InterPro" id="IPR012677">
    <property type="entry name" value="Nucleotide-bd_a/b_plait_sf"/>
</dbReference>
<protein>
    <recommendedName>
        <fullName evidence="12">Regulatory protein E2</fullName>
    </recommendedName>
</protein>
<comment type="similarity">
    <text evidence="12">Belongs to the papillomaviridae E2 protein family.</text>
</comment>
<evidence type="ECO:0000256" key="4">
    <source>
        <dbReference type="ARBA" id="ARBA00022518"/>
    </source>
</evidence>
<gene>
    <name evidence="12 16" type="primary">E2</name>
</gene>
<dbReference type="Gene3D" id="1.10.287.30">
    <property type="entry name" value="E2 (early) protein, N terminal domain, subdomain 1"/>
    <property type="match status" value="1"/>
</dbReference>
<evidence type="ECO:0000256" key="1">
    <source>
        <dbReference type="ARBA" id="ARBA00004147"/>
    </source>
</evidence>
<accession>W5QK75</accession>
<comment type="subcellular location">
    <subcellularLocation>
        <location evidence="1 12">Host nucleus</location>
    </subcellularLocation>
</comment>
<dbReference type="InterPro" id="IPR001866">
    <property type="entry name" value="PPV_E2_N"/>
</dbReference>
<dbReference type="Pfam" id="PF00508">
    <property type="entry name" value="PPV_E2_N"/>
    <property type="match status" value="1"/>
</dbReference>
<sequence length="384" mass="42971">MEGLTSRLDALQEQLIDCYEADSKNLEDHIHHWSLLRKENAYMYRARQLGMHKVGLQIVPPLAVSQQKAHQAIEMHLALQSLNKSQYRTEDWTLTDTSQEMWMCPPQKCFKKRGKRVEVWFDGRSENAMQYTLWTHIYVQREDGTWTKVAGYAEHKGLYYLQGKERCYYVDFQQECERYGTTGTWVVQGADGQNETCDSVSSTSTDATTAAAAALSFTGFTGQLQTTCKAAVPQPITSTPTKRPADTELDCAPKRGRLGDTSPKHRGPATHVAGHRAKYNSGCNNSSRVNSDNNGTDSDHQVAPVVLLKGDANCLKCHRFRLRKYSELYVAASTTWYWAAKTGSERLGQATVTVSFASEGQRARFLAKVPIPSGITVIQGTMPI</sequence>
<organism evidence="16 17">
    <name type="scientific">Saimiri sciureus papillomavirus 1</name>
    <dbReference type="NCBI Taxonomy" id="990304"/>
    <lineage>
        <taxon>Viruses</taxon>
        <taxon>Monodnaviria</taxon>
        <taxon>Shotokuvirae</taxon>
        <taxon>Cossaviricota</taxon>
        <taxon>Papovaviricetes</taxon>
        <taxon>Zurhausenvirales</taxon>
        <taxon>Papillomaviridae</taxon>
        <taxon>Firstpapillomavirinae</taxon>
        <taxon>Dyoomikronpapillomavirus</taxon>
        <taxon>Dyoomikronpapillomavirus 1</taxon>
    </lineage>
</organism>
<dbReference type="GO" id="GO:0042025">
    <property type="term" value="C:host cell nucleus"/>
    <property type="evidence" value="ECO:0007669"/>
    <property type="project" value="UniProtKB-SubCell"/>
</dbReference>
<dbReference type="EMBL" id="JF304765">
    <property type="protein sequence ID" value="AEA35058.1"/>
    <property type="molecule type" value="Genomic_DNA"/>
</dbReference>
<evidence type="ECO:0000256" key="11">
    <source>
        <dbReference type="ARBA" id="ARBA00023163"/>
    </source>
</evidence>
<dbReference type="SUPFAM" id="SSF51332">
    <property type="entry name" value="E2 regulatory, transactivation domain"/>
    <property type="match status" value="1"/>
</dbReference>
<reference evidence="16 17" key="1">
    <citation type="submission" date="2011-02" db="EMBL/GenBank/DDBJ databases">
        <title>Novel papillomavirus complete genomes isolated from humans and monkeys.</title>
        <authorList>
            <person name="Chen Z."/>
            <person name="Wood C.E."/>
            <person name="Burk R.D."/>
        </authorList>
    </citation>
    <scope>NUCLEOTIDE SEQUENCE [LARGE SCALE GENOMIC DNA]</scope>
    <source>
        <strain evidence="17">Isolate Mac2066</strain>
    </source>
</reference>
<feature type="region of interest" description="DNA-binding domain" evidence="12">
    <location>
        <begin position="302"/>
        <end position="384"/>
    </location>
</feature>
<proteinExistence type="inferred from homology"/>
<comment type="PTM">
    <text evidence="12">Sumoylation plays a regulatory role in E2 transcriptional activity.</text>
</comment>
<evidence type="ECO:0000256" key="7">
    <source>
        <dbReference type="ARBA" id="ARBA00022705"/>
    </source>
</evidence>
<evidence type="ECO:0000256" key="9">
    <source>
        <dbReference type="ARBA" id="ARBA00023125"/>
    </source>
</evidence>
<dbReference type="InterPro" id="IPR035975">
    <property type="entry name" value="E2/EBNA1_C_sf"/>
</dbReference>
<evidence type="ECO:0000256" key="2">
    <source>
        <dbReference type="ARBA" id="ARBA00007794"/>
    </source>
</evidence>
<evidence type="ECO:0000256" key="3">
    <source>
        <dbReference type="ARBA" id="ARBA00022491"/>
    </source>
</evidence>
<dbReference type="GeneID" id="18388531"/>
<dbReference type="GO" id="GO:0006351">
    <property type="term" value="P:DNA-templated transcription"/>
    <property type="evidence" value="ECO:0007669"/>
    <property type="project" value="UniProtKB-UniRule"/>
</dbReference>
<feature type="cross-link" description="Glycyl lysine isopeptide (Lys-Gly) (interchain with G-Cter in SUMO)" evidence="12">
    <location>
        <position position="309"/>
    </location>
</feature>
<keyword evidence="8 12" id="KW-0805">Transcription regulation</keyword>
<dbReference type="Gene3D" id="3.30.70.330">
    <property type="match status" value="1"/>
</dbReference>
<keyword evidence="5 12" id="KW-0597">Phosphoprotein</keyword>
<dbReference type="GO" id="GO:0003677">
    <property type="term" value="F:DNA binding"/>
    <property type="evidence" value="ECO:0007669"/>
    <property type="project" value="UniProtKB-UniRule"/>
</dbReference>
<evidence type="ECO:0000259" key="15">
    <source>
        <dbReference type="Pfam" id="PF00511"/>
    </source>
</evidence>
<feature type="domain" description="Papillomavirus E2 N-terminal" evidence="14">
    <location>
        <begin position="1"/>
        <end position="190"/>
    </location>
</feature>
<name>W5QK75_9PAPI</name>
<dbReference type="RefSeq" id="YP_009002600.1">
    <property type="nucleotide sequence ID" value="NC_023496.1"/>
</dbReference>
<comment type="PTM">
    <text evidence="12">Phosphorylated.</text>
</comment>
<keyword evidence="17" id="KW-1185">Reference proteome</keyword>
<dbReference type="InterPro" id="IPR036050">
    <property type="entry name" value="Regulatory_protein_E2_N"/>
</dbReference>
<dbReference type="Pfam" id="PF00511">
    <property type="entry name" value="PPV_E2_C"/>
    <property type="match status" value="1"/>
</dbReference>
<evidence type="ECO:0000256" key="6">
    <source>
        <dbReference type="ARBA" id="ARBA00022562"/>
    </source>
</evidence>
<keyword evidence="4 12" id="KW-0244">Early protein</keyword>
<comment type="function">
    <text evidence="12">Plays a role in the initiation of viral DNA replication. A dimer of E2 interacts with a dimer of E1 in order to improve specificity of E1 DNA binding activity. Once the complex recognizes and binds DNA at specific sites, the E2 dimer is removed from DNA. E2 also regulates viral transcription through binding to the E2RE response element (5'-ACCNNNNNNGGT-3') present in multiple copies in the regulatory regions of the viral genome. Activates or represses transcription depending on E2RE's position with regards to proximal promoter elements including the TATA-box. Repression occurs by sterically hindering the assembly of the transcription initiation complex.</text>
</comment>
<evidence type="ECO:0000313" key="17">
    <source>
        <dbReference type="Proteomes" id="UP000052090"/>
    </source>
</evidence>
<feature type="domain" description="Papillomavirus E2 C-terminal" evidence="15">
    <location>
        <begin position="304"/>
        <end position="382"/>
    </location>
</feature>
<dbReference type="InterPro" id="IPR042504">
    <property type="entry name" value="Regulatory_protein_E2_N_2"/>
</dbReference>
<evidence type="ECO:0000256" key="5">
    <source>
        <dbReference type="ARBA" id="ARBA00022553"/>
    </source>
</evidence>
<dbReference type="Gene3D" id="2.170.200.10">
    <property type="entry name" value="Papillomavirus E2 early protein domain"/>
    <property type="match status" value="1"/>
</dbReference>
<keyword evidence="12" id="KW-0832">Ubl conjugation</keyword>
<keyword evidence="3 12" id="KW-0678">Repressor</keyword>
<keyword evidence="10 12" id="KW-0010">Activator</keyword>
<comment type="caution">
    <text evidence="12">Lacks conserved residue(s) required for the propagation of feature annotation.</text>
</comment>
<keyword evidence="7 12" id="KW-0235">DNA replication</keyword>
<dbReference type="SUPFAM" id="SSF54957">
    <property type="entry name" value="Viral DNA-binding domain"/>
    <property type="match status" value="1"/>
</dbReference>
<keyword evidence="9 12" id="KW-0238">DNA-binding</keyword>
<evidence type="ECO:0000313" key="16">
    <source>
        <dbReference type="EMBL" id="AEA35058.1"/>
    </source>
</evidence>
<keyword evidence="11 12" id="KW-0804">Transcription</keyword>
<dbReference type="KEGG" id="vg:18388531"/>
<keyword evidence="6 12" id="KW-1048">Host nucleus</keyword>